<keyword evidence="5 6" id="KW-0804">Transcription</keyword>
<evidence type="ECO:0000259" key="7">
    <source>
        <dbReference type="Pfam" id="PF04542"/>
    </source>
</evidence>
<keyword evidence="10" id="KW-1185">Reference proteome</keyword>
<dbReference type="NCBIfam" id="TIGR02937">
    <property type="entry name" value="sigma70-ECF"/>
    <property type="match status" value="1"/>
</dbReference>
<dbReference type="OrthoDB" id="9803470at2"/>
<protein>
    <recommendedName>
        <fullName evidence="6">RNA polymerase sigma factor</fullName>
    </recommendedName>
</protein>
<keyword evidence="2 6" id="KW-0805">Transcription regulation</keyword>
<dbReference type="GO" id="GO:0016987">
    <property type="term" value="F:sigma factor activity"/>
    <property type="evidence" value="ECO:0007669"/>
    <property type="project" value="UniProtKB-KW"/>
</dbReference>
<dbReference type="PROSITE" id="PS01063">
    <property type="entry name" value="SIGMA70_ECF"/>
    <property type="match status" value="1"/>
</dbReference>
<feature type="domain" description="RNA polymerase sigma-70 region 2" evidence="7">
    <location>
        <begin position="36"/>
        <end position="103"/>
    </location>
</feature>
<dbReference type="Pfam" id="PF04542">
    <property type="entry name" value="Sigma70_r2"/>
    <property type="match status" value="1"/>
</dbReference>
<dbReference type="PANTHER" id="PTHR43133">
    <property type="entry name" value="RNA POLYMERASE ECF-TYPE SIGMA FACTO"/>
    <property type="match status" value="1"/>
</dbReference>
<keyword evidence="4 6" id="KW-0238">DNA-binding</keyword>
<organism evidence="9 10">
    <name type="scientific">Mesorhizobium australicum</name>
    <dbReference type="NCBI Taxonomy" id="536018"/>
    <lineage>
        <taxon>Bacteria</taxon>
        <taxon>Pseudomonadati</taxon>
        <taxon>Pseudomonadota</taxon>
        <taxon>Alphaproteobacteria</taxon>
        <taxon>Hyphomicrobiales</taxon>
        <taxon>Phyllobacteriaceae</taxon>
        <taxon>Mesorhizobium</taxon>
    </lineage>
</organism>
<evidence type="ECO:0000256" key="4">
    <source>
        <dbReference type="ARBA" id="ARBA00023125"/>
    </source>
</evidence>
<dbReference type="SUPFAM" id="SSF88946">
    <property type="entry name" value="Sigma2 domain of RNA polymerase sigma factors"/>
    <property type="match status" value="1"/>
</dbReference>
<evidence type="ECO:0000313" key="10">
    <source>
        <dbReference type="Proteomes" id="UP000193083"/>
    </source>
</evidence>
<sequence>MSGGEDFGDERRRELREDDNLLVRVGLGDDGALVRLIDRQGRGLRLFAARYLGSATDAEDIVQDVFVAAWKHARRFDPAKGRATTWLYRIAANRCIDARRRRSFRAFIGLDDVQDAIAGDEPTADALVGARQELAVVRNGLSRLPERQRMALLLRAVADLDVPAIAHVMGASAGSVEQLLVRGRRGLRDHLARTQQTDGDRKGTSK</sequence>
<dbReference type="PANTHER" id="PTHR43133:SF8">
    <property type="entry name" value="RNA POLYMERASE SIGMA FACTOR HI_1459-RELATED"/>
    <property type="match status" value="1"/>
</dbReference>
<evidence type="ECO:0000256" key="2">
    <source>
        <dbReference type="ARBA" id="ARBA00023015"/>
    </source>
</evidence>
<evidence type="ECO:0000256" key="3">
    <source>
        <dbReference type="ARBA" id="ARBA00023082"/>
    </source>
</evidence>
<dbReference type="Gene3D" id="1.10.10.10">
    <property type="entry name" value="Winged helix-like DNA-binding domain superfamily/Winged helix DNA-binding domain"/>
    <property type="match status" value="1"/>
</dbReference>
<gene>
    <name evidence="9" type="ORF">SAMN02982922_5226</name>
</gene>
<dbReference type="Gene3D" id="1.10.1740.10">
    <property type="match status" value="1"/>
</dbReference>
<dbReference type="EMBL" id="FXBL01000004">
    <property type="protein sequence ID" value="SMH54823.1"/>
    <property type="molecule type" value="Genomic_DNA"/>
</dbReference>
<evidence type="ECO:0000256" key="6">
    <source>
        <dbReference type="RuleBase" id="RU000716"/>
    </source>
</evidence>
<dbReference type="InterPro" id="IPR007627">
    <property type="entry name" value="RNA_pol_sigma70_r2"/>
</dbReference>
<dbReference type="GO" id="GO:0003677">
    <property type="term" value="F:DNA binding"/>
    <property type="evidence" value="ECO:0007669"/>
    <property type="project" value="UniProtKB-KW"/>
</dbReference>
<name>A0A1X7PS20_9HYPH</name>
<evidence type="ECO:0000259" key="8">
    <source>
        <dbReference type="Pfam" id="PF08281"/>
    </source>
</evidence>
<dbReference type="InterPro" id="IPR013249">
    <property type="entry name" value="RNA_pol_sigma70_r4_t2"/>
</dbReference>
<evidence type="ECO:0000256" key="1">
    <source>
        <dbReference type="ARBA" id="ARBA00010641"/>
    </source>
</evidence>
<keyword evidence="3 6" id="KW-0731">Sigma factor</keyword>
<dbReference type="Proteomes" id="UP000193083">
    <property type="component" value="Unassembled WGS sequence"/>
</dbReference>
<dbReference type="InterPro" id="IPR039425">
    <property type="entry name" value="RNA_pol_sigma-70-like"/>
</dbReference>
<dbReference type="AlphaFoldDB" id="A0A1X7PS20"/>
<dbReference type="SUPFAM" id="SSF88659">
    <property type="entry name" value="Sigma3 and sigma4 domains of RNA polymerase sigma factors"/>
    <property type="match status" value="1"/>
</dbReference>
<proteinExistence type="inferred from homology"/>
<feature type="domain" description="RNA polymerase sigma factor 70 region 4 type 2" evidence="8">
    <location>
        <begin position="139"/>
        <end position="185"/>
    </location>
</feature>
<accession>A0A1X7PS20</accession>
<dbReference type="Pfam" id="PF08281">
    <property type="entry name" value="Sigma70_r4_2"/>
    <property type="match status" value="1"/>
</dbReference>
<reference evidence="9 10" key="1">
    <citation type="submission" date="2017-04" db="EMBL/GenBank/DDBJ databases">
        <authorList>
            <person name="Afonso C.L."/>
            <person name="Miller P.J."/>
            <person name="Scott M.A."/>
            <person name="Spackman E."/>
            <person name="Goraichik I."/>
            <person name="Dimitrov K.M."/>
            <person name="Suarez D.L."/>
            <person name="Swayne D.E."/>
        </authorList>
    </citation>
    <scope>NUCLEOTIDE SEQUENCE [LARGE SCALE GENOMIC DNA]</scope>
    <source>
        <strain evidence="9 10">B5P</strain>
    </source>
</reference>
<evidence type="ECO:0000313" key="9">
    <source>
        <dbReference type="EMBL" id="SMH54823.1"/>
    </source>
</evidence>
<dbReference type="GO" id="GO:0006352">
    <property type="term" value="P:DNA-templated transcription initiation"/>
    <property type="evidence" value="ECO:0007669"/>
    <property type="project" value="InterPro"/>
</dbReference>
<dbReference type="InterPro" id="IPR013325">
    <property type="entry name" value="RNA_pol_sigma_r2"/>
</dbReference>
<dbReference type="InterPro" id="IPR013324">
    <property type="entry name" value="RNA_pol_sigma_r3/r4-like"/>
</dbReference>
<dbReference type="InterPro" id="IPR014284">
    <property type="entry name" value="RNA_pol_sigma-70_dom"/>
</dbReference>
<comment type="similarity">
    <text evidence="1 6">Belongs to the sigma-70 factor family. ECF subfamily.</text>
</comment>
<evidence type="ECO:0000256" key="5">
    <source>
        <dbReference type="ARBA" id="ARBA00023163"/>
    </source>
</evidence>
<dbReference type="CDD" id="cd06171">
    <property type="entry name" value="Sigma70_r4"/>
    <property type="match status" value="1"/>
</dbReference>
<dbReference type="InterPro" id="IPR036388">
    <property type="entry name" value="WH-like_DNA-bd_sf"/>
</dbReference>
<dbReference type="InterPro" id="IPR000838">
    <property type="entry name" value="RNA_pol_sigma70_ECF_CS"/>
</dbReference>